<keyword evidence="2" id="KW-1185">Reference proteome</keyword>
<evidence type="ECO:0000313" key="1">
    <source>
        <dbReference type="EMBL" id="KAI8666685.1"/>
    </source>
</evidence>
<organism evidence="1 2">
    <name type="scientific">Fusarium keratoplasticum</name>
    <dbReference type="NCBI Taxonomy" id="1328300"/>
    <lineage>
        <taxon>Eukaryota</taxon>
        <taxon>Fungi</taxon>
        <taxon>Dikarya</taxon>
        <taxon>Ascomycota</taxon>
        <taxon>Pezizomycotina</taxon>
        <taxon>Sordariomycetes</taxon>
        <taxon>Hypocreomycetidae</taxon>
        <taxon>Hypocreales</taxon>
        <taxon>Nectriaceae</taxon>
        <taxon>Fusarium</taxon>
        <taxon>Fusarium solani species complex</taxon>
    </lineage>
</organism>
<name>A0ACC0QTP6_9HYPO</name>
<comment type="caution">
    <text evidence="1">The sequence shown here is derived from an EMBL/GenBank/DDBJ whole genome shotgun (WGS) entry which is preliminary data.</text>
</comment>
<reference evidence="1" key="1">
    <citation type="submission" date="2022-06" db="EMBL/GenBank/DDBJ databases">
        <title>Fusarium solani species complex genomes reveal bases of compartmentalisation and animal pathogenesis.</title>
        <authorList>
            <person name="Tsai I.J."/>
        </authorList>
    </citation>
    <scope>NUCLEOTIDE SEQUENCE</scope>
    <source>
        <strain evidence="1">Fu6.1</strain>
    </source>
</reference>
<accession>A0ACC0QTP6</accession>
<sequence>MSDLSIVDFAPGNGRMDLRNLPIVMDPAEHQSIHLAVKNLASDLERVTGSLPAIWTDPSEYQSVEGAIVVGSLERSKLIRDLDDDGTTRRALIYGKWETFHTTLQDSPWSFARRILVIAGSDNRGTIFGVYTLSEQLGVSPWHWWADVPVKRRECVYALPVSTCQGEPSIQYRGLFINDEAPALTDWVHVKCGSCYNAVFYEKFFELLLRLKANFFWPAMWSGYPEPGSSFFTDDAKNQETADAYGIVVSTSHHEPMQRSTTEWRRNGKGPWAWNQNKEAITDFFETGAKRAQGHESIFTLGMRGEGDGTIEADDPKATLKDVIETQRRILKDVYGKPDAVNQVMALYKEVLEYYEDGLEIPDDVTILFADDNFGNIRRLPTAEERARSGGFGLYYHLEYVGHPRSYKWINTNSCGKVQQQLRTAYDGGITKIWIVNVGDIKPIEMPATFAMQLAWDINSVGPNTLDSFFRSYSAREFGHEHADTIAGILSKHDRLMALRRHEHIEPETFSVLNYHEAETILTRFKDLERQANDLFDVIQSPYKAAFFQLVLHPVKASRIYTDLRVAQAKNRLFGSQRRNSTNLLANRALELFDEDWSLAETYHNNPWSGTKWDHIMKQTHYGYTPDSWRAPSRDLLTGLSFIQRRQDSTRIVGQMGVAVEGHAGIRPGLINEENDRTNPSRGDLAAGLTLPPLSPYGVQERYFDIFTRGKPVVEWTAGVDQDWVLVEPAKGRLEPGEDDQRVTVAVNWTRVPQEFNSVLQIVVQSRGGELEHVHLPVMNQAVPPEFHGFVESEGCISLEPASVELTPPQQGEYQIYPFLGRALAGAIGLSTAPRAGVSWLEYPVYLFSTVPSAKVTLHFTMMLELRPWQRASYDLSLGGSILSSVPLMETKVEGDLPEGWSTAVQDGVWTQSHVFSLSRSGHHVLRYRPLAEGVLLEKIVVDLGGVRASYLGPPMSSRV</sequence>
<protein>
    <submittedName>
        <fullName evidence="1">Uncharacterized protein</fullName>
    </submittedName>
</protein>
<dbReference type="EMBL" id="CM046508">
    <property type="protein sequence ID" value="KAI8666685.1"/>
    <property type="molecule type" value="Genomic_DNA"/>
</dbReference>
<gene>
    <name evidence="1" type="ORF">NCS57_00894400</name>
</gene>
<dbReference type="Proteomes" id="UP001065298">
    <property type="component" value="Chromosome 6"/>
</dbReference>
<proteinExistence type="predicted"/>
<evidence type="ECO:0000313" key="2">
    <source>
        <dbReference type="Proteomes" id="UP001065298"/>
    </source>
</evidence>